<reference evidence="7 8" key="1">
    <citation type="submission" date="2018-12" db="EMBL/GenBank/DDBJ databases">
        <authorList>
            <consortium name="Pathogen Informatics"/>
        </authorList>
    </citation>
    <scope>NUCLEOTIDE SEQUENCE [LARGE SCALE GENOMIC DNA]</scope>
    <source>
        <strain evidence="7 8">NCTC13193</strain>
    </source>
</reference>
<evidence type="ECO:0000256" key="3">
    <source>
        <dbReference type="ARBA" id="ARBA00022729"/>
    </source>
</evidence>
<dbReference type="Pfam" id="PF00419">
    <property type="entry name" value="Fimbrial"/>
    <property type="match status" value="1"/>
</dbReference>
<dbReference type="GO" id="GO:0043709">
    <property type="term" value="P:cell adhesion involved in single-species biofilm formation"/>
    <property type="evidence" value="ECO:0007669"/>
    <property type="project" value="TreeGrafter"/>
</dbReference>
<keyword evidence="3 5" id="KW-0732">Signal</keyword>
<feature type="domain" description="Fimbrial-type adhesion" evidence="6">
    <location>
        <begin position="34"/>
        <end position="177"/>
    </location>
</feature>
<protein>
    <submittedName>
        <fullName evidence="7">Type-1A pilin</fullName>
    </submittedName>
</protein>
<evidence type="ECO:0000256" key="5">
    <source>
        <dbReference type="SAM" id="SignalP"/>
    </source>
</evidence>
<evidence type="ECO:0000313" key="8">
    <source>
        <dbReference type="Proteomes" id="UP000270487"/>
    </source>
</evidence>
<sequence length="178" mass="18343">MFKKSVLHALIVSSSLFAVVTVAYAAPVTDGTLQFTGKVVDASCTLASSSTEKAVDMGQVSTTLLKVVGDTSNTTAVDITLEDCDTSISNEVQVVFSGTSSAGDPSVLALSGDANSATNVGIKLYNSDNTEVKLEEATPTATLTDGENTLNFTAKYYALGKSTAGEANATATFTMIYP</sequence>
<dbReference type="SUPFAM" id="SSF49401">
    <property type="entry name" value="Bacterial adhesins"/>
    <property type="match status" value="1"/>
</dbReference>
<comment type="similarity">
    <text evidence="2">Belongs to the fimbrial protein family.</text>
</comment>
<name>A0A3S4XCJ3_SERFO</name>
<dbReference type="EMBL" id="LR134492">
    <property type="protein sequence ID" value="VEI75895.1"/>
    <property type="molecule type" value="Genomic_DNA"/>
</dbReference>
<evidence type="ECO:0000256" key="2">
    <source>
        <dbReference type="ARBA" id="ARBA00006671"/>
    </source>
</evidence>
<evidence type="ECO:0000259" key="6">
    <source>
        <dbReference type="Pfam" id="PF00419"/>
    </source>
</evidence>
<proteinExistence type="inferred from homology"/>
<dbReference type="InterPro" id="IPR008966">
    <property type="entry name" value="Adhesion_dom_sf"/>
</dbReference>
<dbReference type="InterPro" id="IPR000259">
    <property type="entry name" value="Adhesion_dom_fimbrial"/>
</dbReference>
<accession>A0A3S4XCJ3</accession>
<dbReference type="AlphaFoldDB" id="A0A3S4XCJ3"/>
<keyword evidence="4" id="KW-0281">Fimbrium</keyword>
<gene>
    <name evidence="7" type="primary">fimA_16</name>
    <name evidence="7" type="ORF">NCTC13193_05123</name>
</gene>
<organism evidence="7 8">
    <name type="scientific">Serratia fonticola</name>
    <dbReference type="NCBI Taxonomy" id="47917"/>
    <lineage>
        <taxon>Bacteria</taxon>
        <taxon>Pseudomonadati</taxon>
        <taxon>Pseudomonadota</taxon>
        <taxon>Gammaproteobacteria</taxon>
        <taxon>Enterobacterales</taxon>
        <taxon>Yersiniaceae</taxon>
        <taxon>Serratia</taxon>
    </lineage>
</organism>
<evidence type="ECO:0000313" key="7">
    <source>
        <dbReference type="EMBL" id="VEI75895.1"/>
    </source>
</evidence>
<evidence type="ECO:0000256" key="4">
    <source>
        <dbReference type="ARBA" id="ARBA00023263"/>
    </source>
</evidence>
<dbReference type="InterPro" id="IPR036937">
    <property type="entry name" value="Adhesion_dom_fimbrial_sf"/>
</dbReference>
<dbReference type="Proteomes" id="UP000270487">
    <property type="component" value="Chromosome"/>
</dbReference>
<feature type="signal peptide" evidence="5">
    <location>
        <begin position="1"/>
        <end position="25"/>
    </location>
</feature>
<evidence type="ECO:0000256" key="1">
    <source>
        <dbReference type="ARBA" id="ARBA00004561"/>
    </source>
</evidence>
<dbReference type="Gene3D" id="2.60.40.1090">
    <property type="entry name" value="Fimbrial-type adhesion domain"/>
    <property type="match status" value="1"/>
</dbReference>
<feature type="chain" id="PRO_5018788380" evidence="5">
    <location>
        <begin position="26"/>
        <end position="178"/>
    </location>
</feature>
<comment type="subcellular location">
    <subcellularLocation>
        <location evidence="1">Fimbrium</location>
    </subcellularLocation>
</comment>
<dbReference type="PANTHER" id="PTHR33420">
    <property type="entry name" value="FIMBRIAL SUBUNIT ELFA-RELATED"/>
    <property type="match status" value="1"/>
</dbReference>
<dbReference type="InterPro" id="IPR050263">
    <property type="entry name" value="Bact_Fimbrial_Adh_Pro"/>
</dbReference>
<dbReference type="GO" id="GO:0009289">
    <property type="term" value="C:pilus"/>
    <property type="evidence" value="ECO:0007669"/>
    <property type="project" value="UniProtKB-SubCell"/>
</dbReference>
<dbReference type="PANTHER" id="PTHR33420:SF3">
    <property type="entry name" value="FIMBRIAL SUBUNIT ELFA"/>
    <property type="match status" value="1"/>
</dbReference>